<keyword evidence="6 8" id="KW-1133">Transmembrane helix</keyword>
<keyword evidence="4" id="KW-1003">Cell membrane</keyword>
<keyword evidence="5 8" id="KW-0812">Transmembrane</keyword>
<evidence type="ECO:0000313" key="11">
    <source>
        <dbReference type="Proteomes" id="UP000463224"/>
    </source>
</evidence>
<evidence type="ECO:0000256" key="8">
    <source>
        <dbReference type="RuleBase" id="RU363032"/>
    </source>
</evidence>
<dbReference type="Proteomes" id="UP000463224">
    <property type="component" value="Unassembled WGS sequence"/>
</dbReference>
<protein>
    <submittedName>
        <fullName evidence="10">ABC transporter permease subunit</fullName>
    </submittedName>
</protein>
<evidence type="ECO:0000313" key="10">
    <source>
        <dbReference type="EMBL" id="MVA99419.1"/>
    </source>
</evidence>
<feature type="domain" description="ABC transmembrane type-1" evidence="9">
    <location>
        <begin position="63"/>
        <end position="269"/>
    </location>
</feature>
<keyword evidence="11" id="KW-1185">Reference proteome</keyword>
<evidence type="ECO:0000256" key="1">
    <source>
        <dbReference type="ARBA" id="ARBA00004651"/>
    </source>
</evidence>
<dbReference type="Gene3D" id="1.10.3720.10">
    <property type="entry name" value="MetI-like"/>
    <property type="match status" value="1"/>
</dbReference>
<dbReference type="CDD" id="cd06261">
    <property type="entry name" value="TM_PBP2"/>
    <property type="match status" value="1"/>
</dbReference>
<evidence type="ECO:0000256" key="3">
    <source>
        <dbReference type="ARBA" id="ARBA00022448"/>
    </source>
</evidence>
<dbReference type="PANTHER" id="PTHR42929:SF5">
    <property type="entry name" value="ABC TRANSPORTER PERMEASE PROTEIN"/>
    <property type="match status" value="1"/>
</dbReference>
<dbReference type="SUPFAM" id="SSF161098">
    <property type="entry name" value="MetI-like"/>
    <property type="match status" value="1"/>
</dbReference>
<sequence>MDVMPGKSMNWRSGALLLPGLAFLAILFAWPVARLVATSFSDSAGAFIHYQRVFLDPIYVRVIGRTLLLSTQVAVLCLLLGYPLAYQLNRSGPLGKAVILLCVLIPFWTNLLVRSYGWIVLLNPQGIINGLLREIGLIDGAIPLVHNTTGVLIGMTQIMLPYMVLPLAAVMSRLDPTLPSAARSLGASPLAAFVRVYLPLTMPGVLAGLLLVFMLSLGFFVVPALLGGPRDILLAQLIEFNINSTLNWPFAAALSTVLLVATITLYWIGDRFFDLGRLWGTR</sequence>
<dbReference type="GO" id="GO:0055085">
    <property type="term" value="P:transmembrane transport"/>
    <property type="evidence" value="ECO:0007669"/>
    <property type="project" value="InterPro"/>
</dbReference>
<evidence type="ECO:0000256" key="7">
    <source>
        <dbReference type="ARBA" id="ARBA00023136"/>
    </source>
</evidence>
<dbReference type="AlphaFoldDB" id="A0A844QPA9"/>
<organism evidence="10 11">
    <name type="scientific">Nitratireductor arenosus</name>
    <dbReference type="NCBI Taxonomy" id="2682096"/>
    <lineage>
        <taxon>Bacteria</taxon>
        <taxon>Pseudomonadati</taxon>
        <taxon>Pseudomonadota</taxon>
        <taxon>Alphaproteobacteria</taxon>
        <taxon>Hyphomicrobiales</taxon>
        <taxon>Phyllobacteriaceae</taxon>
        <taxon>Nitratireductor</taxon>
    </lineage>
</organism>
<name>A0A844QPA9_9HYPH</name>
<gene>
    <name evidence="10" type="ORF">GN330_19410</name>
</gene>
<reference evidence="10 11" key="1">
    <citation type="submission" date="2019-12" db="EMBL/GenBank/DDBJ databases">
        <title>Nitratireductor arenosus sp. nov., Isolated from sea sand, Jeju island, South Korea.</title>
        <authorList>
            <person name="Kim W."/>
        </authorList>
    </citation>
    <scope>NUCLEOTIDE SEQUENCE [LARGE SCALE GENOMIC DNA]</scope>
    <source>
        <strain evidence="10 11">CAU 1489</strain>
    </source>
</reference>
<comment type="similarity">
    <text evidence="2">Belongs to the binding-protein-dependent transport system permease family. CysTW subfamily.</text>
</comment>
<proteinExistence type="inferred from homology"/>
<keyword evidence="7 8" id="KW-0472">Membrane</keyword>
<evidence type="ECO:0000256" key="4">
    <source>
        <dbReference type="ARBA" id="ARBA00022475"/>
    </source>
</evidence>
<feature type="transmembrane region" description="Helical" evidence="8">
    <location>
        <begin position="58"/>
        <end position="81"/>
    </location>
</feature>
<dbReference type="InterPro" id="IPR000515">
    <property type="entry name" value="MetI-like"/>
</dbReference>
<dbReference type="GO" id="GO:0005886">
    <property type="term" value="C:plasma membrane"/>
    <property type="evidence" value="ECO:0007669"/>
    <property type="project" value="UniProtKB-SubCell"/>
</dbReference>
<feature type="transmembrane region" description="Helical" evidence="8">
    <location>
        <begin position="93"/>
        <end position="109"/>
    </location>
</feature>
<evidence type="ECO:0000256" key="5">
    <source>
        <dbReference type="ARBA" id="ARBA00022692"/>
    </source>
</evidence>
<evidence type="ECO:0000256" key="2">
    <source>
        <dbReference type="ARBA" id="ARBA00007069"/>
    </source>
</evidence>
<keyword evidence="3 8" id="KW-0813">Transport</keyword>
<evidence type="ECO:0000259" key="9">
    <source>
        <dbReference type="PROSITE" id="PS50928"/>
    </source>
</evidence>
<evidence type="ECO:0000256" key="6">
    <source>
        <dbReference type="ARBA" id="ARBA00022989"/>
    </source>
</evidence>
<dbReference type="Pfam" id="PF00528">
    <property type="entry name" value="BPD_transp_1"/>
    <property type="match status" value="1"/>
</dbReference>
<feature type="transmembrane region" description="Helical" evidence="8">
    <location>
        <begin position="144"/>
        <end position="169"/>
    </location>
</feature>
<comment type="caution">
    <text evidence="10">The sequence shown here is derived from an EMBL/GenBank/DDBJ whole genome shotgun (WGS) entry which is preliminary data.</text>
</comment>
<comment type="subcellular location">
    <subcellularLocation>
        <location evidence="1 8">Cell membrane</location>
        <topology evidence="1 8">Multi-pass membrane protein</topology>
    </subcellularLocation>
</comment>
<dbReference type="PROSITE" id="PS50928">
    <property type="entry name" value="ABC_TM1"/>
    <property type="match status" value="1"/>
</dbReference>
<feature type="transmembrane region" description="Helical" evidence="8">
    <location>
        <begin position="205"/>
        <end position="226"/>
    </location>
</feature>
<dbReference type="PANTHER" id="PTHR42929">
    <property type="entry name" value="INNER MEMBRANE ABC TRANSPORTER PERMEASE PROTEIN YDCU-RELATED-RELATED"/>
    <property type="match status" value="1"/>
</dbReference>
<dbReference type="InterPro" id="IPR035906">
    <property type="entry name" value="MetI-like_sf"/>
</dbReference>
<dbReference type="EMBL" id="WPHG01000005">
    <property type="protein sequence ID" value="MVA99419.1"/>
    <property type="molecule type" value="Genomic_DNA"/>
</dbReference>
<accession>A0A844QPA9</accession>
<feature type="transmembrane region" description="Helical" evidence="8">
    <location>
        <begin position="246"/>
        <end position="268"/>
    </location>
</feature>